<dbReference type="Gene3D" id="3.60.21.10">
    <property type="match status" value="1"/>
</dbReference>
<dbReference type="InterPro" id="IPR004843">
    <property type="entry name" value="Calcineurin-like_PHP"/>
</dbReference>
<feature type="transmembrane region" description="Helical" evidence="5">
    <location>
        <begin position="439"/>
        <end position="459"/>
    </location>
</feature>
<dbReference type="Pfam" id="PF10318">
    <property type="entry name" value="7TM_GPCR_Srh"/>
    <property type="match status" value="1"/>
</dbReference>
<comment type="subcellular location">
    <subcellularLocation>
        <location evidence="1">Membrane</location>
        <topology evidence="1">Multi-pass membrane protein</topology>
    </subcellularLocation>
</comment>
<dbReference type="InterPro" id="IPR019422">
    <property type="entry name" value="7TM_GPCR_serpentine_rcpt_Srh"/>
</dbReference>
<protein>
    <recommendedName>
        <fullName evidence="6">Calcineurin-like phosphoesterase domain-containing protein</fullName>
    </recommendedName>
</protein>
<dbReference type="InterPro" id="IPR029052">
    <property type="entry name" value="Metallo-depent_PP-like"/>
</dbReference>
<dbReference type="GO" id="GO:0006506">
    <property type="term" value="P:GPI anchor biosynthetic process"/>
    <property type="evidence" value="ECO:0007669"/>
    <property type="project" value="InterPro"/>
</dbReference>
<gene>
    <name evidence="7" type="ORF">CBOVIS_LOCUS8496</name>
</gene>
<feature type="transmembrane region" description="Helical" evidence="5">
    <location>
        <begin position="394"/>
        <end position="419"/>
    </location>
</feature>
<dbReference type="SUPFAM" id="SSF56300">
    <property type="entry name" value="Metallo-dependent phosphatases"/>
    <property type="match status" value="1"/>
</dbReference>
<feature type="transmembrane region" description="Helical" evidence="5">
    <location>
        <begin position="541"/>
        <end position="564"/>
    </location>
</feature>
<reference evidence="7 8" key="1">
    <citation type="submission" date="2020-04" db="EMBL/GenBank/DDBJ databases">
        <authorList>
            <person name="Laetsch R D."/>
            <person name="Stevens L."/>
            <person name="Kumar S."/>
            <person name="Blaxter L. M."/>
        </authorList>
    </citation>
    <scope>NUCLEOTIDE SEQUENCE [LARGE SCALE GENOMIC DNA]</scope>
</reference>
<dbReference type="Pfam" id="PF00149">
    <property type="entry name" value="Metallophos"/>
    <property type="match status" value="1"/>
</dbReference>
<evidence type="ECO:0000256" key="1">
    <source>
        <dbReference type="ARBA" id="ARBA00004141"/>
    </source>
</evidence>
<proteinExistence type="predicted"/>
<dbReference type="EMBL" id="CADEPM010000005">
    <property type="protein sequence ID" value="CAB3406422.1"/>
    <property type="molecule type" value="Genomic_DNA"/>
</dbReference>
<keyword evidence="8" id="KW-1185">Reference proteome</keyword>
<dbReference type="Proteomes" id="UP000494206">
    <property type="component" value="Unassembled WGS sequence"/>
</dbReference>
<evidence type="ECO:0000313" key="8">
    <source>
        <dbReference type="Proteomes" id="UP000494206"/>
    </source>
</evidence>
<feature type="domain" description="Calcineurin-like phosphoesterase" evidence="6">
    <location>
        <begin position="79"/>
        <end position="225"/>
    </location>
</feature>
<dbReference type="InterPro" id="IPR033308">
    <property type="entry name" value="PGAP5/Cdc1/Ted1"/>
</dbReference>
<keyword evidence="2 5" id="KW-0812">Transmembrane</keyword>
<accession>A0A8S1F374</accession>
<dbReference type="OrthoDB" id="5977743at2759"/>
<sequence>MRVKTRFLYGVPFLVLLSSLLWNEKFAYYYLSKTWQIQKIDGNCQKWLLVADPQLIGYRREKFGWLARWDSDRYLATGFDYAKWQFAPNAFIFLGDLFDEGLDANDDEWNETYERFVKIFPIDANETVIYIAGDNDIGGEAELINNAAKSKFYHYFRNHVDKLKADFTINETYLFDNPNSKRIVEAYNEPIARILLTHVPYLNSVYKRNPVGHQMDLILSSHDHENGIYEIQRSSPQALLFSRISESSPLYIKTIGPDQPLVEIRSPTCSYRMGVPYMGYGALTICRNRGETQVQYSVLWLPARFYQLLLCRPTPPICLCAKHWNNSDNSMESSIQRYYRMNYTNCPPSTFLDSSDFQATAAHLLSIIVIPTNLFATYLIIYKTPPKMRSMRPALLHIHIWSTICDLLTGFLVVPYVFFPLCTGYGAGILTIFRVAQPFQIYTNVTSIAGVGMGILFLYENRQNNLVQKSVWRIGSKRARLVFVVSNYAFLLTYTLPAFSNIPEQESAKIIQLQIIPCPASDFFNDDVFVLQLTSTLIGELIGLAMLVIVAQIGFFLFHSLIYLTSAARTATLSERTRKMQKKFLRSVTFQVSIPFTVCAIPVGYTILTIFADYYNQKLTNICFIMISLHGFLETCCILVLYPDYWKATLRILRVESITPTKTLKNASMVTNSVIAF</sequence>
<dbReference type="PANTHER" id="PTHR13315">
    <property type="entry name" value="METALLO PHOSPHOESTERASE RELATED"/>
    <property type="match status" value="1"/>
</dbReference>
<evidence type="ECO:0000256" key="3">
    <source>
        <dbReference type="ARBA" id="ARBA00022989"/>
    </source>
</evidence>
<name>A0A8S1F374_9PELO</name>
<organism evidence="7 8">
    <name type="scientific">Caenorhabditis bovis</name>
    <dbReference type="NCBI Taxonomy" id="2654633"/>
    <lineage>
        <taxon>Eukaryota</taxon>
        <taxon>Metazoa</taxon>
        <taxon>Ecdysozoa</taxon>
        <taxon>Nematoda</taxon>
        <taxon>Chromadorea</taxon>
        <taxon>Rhabditida</taxon>
        <taxon>Rhabditina</taxon>
        <taxon>Rhabditomorpha</taxon>
        <taxon>Rhabditoidea</taxon>
        <taxon>Rhabditidae</taxon>
        <taxon>Peloderinae</taxon>
        <taxon>Caenorhabditis</taxon>
    </lineage>
</organism>
<evidence type="ECO:0000313" key="7">
    <source>
        <dbReference type="EMBL" id="CAB3406422.1"/>
    </source>
</evidence>
<feature type="transmembrane region" description="Helical" evidence="5">
    <location>
        <begin position="619"/>
        <end position="642"/>
    </location>
</feature>
<comment type="caution">
    <text evidence="7">The sequence shown here is derived from an EMBL/GenBank/DDBJ whole genome shotgun (WGS) entry which is preliminary data.</text>
</comment>
<feature type="transmembrane region" description="Helical" evidence="5">
    <location>
        <begin position="480"/>
        <end position="499"/>
    </location>
</feature>
<feature type="transmembrane region" description="Helical" evidence="5">
    <location>
        <begin position="361"/>
        <end position="382"/>
    </location>
</feature>
<dbReference type="GO" id="GO:0016020">
    <property type="term" value="C:membrane"/>
    <property type="evidence" value="ECO:0007669"/>
    <property type="project" value="UniProtKB-SubCell"/>
</dbReference>
<feature type="transmembrane region" description="Helical" evidence="5">
    <location>
        <begin position="584"/>
        <end position="607"/>
    </location>
</feature>
<dbReference type="AlphaFoldDB" id="A0A8S1F374"/>
<evidence type="ECO:0000256" key="4">
    <source>
        <dbReference type="ARBA" id="ARBA00023136"/>
    </source>
</evidence>
<evidence type="ECO:0000256" key="5">
    <source>
        <dbReference type="SAM" id="Phobius"/>
    </source>
</evidence>
<evidence type="ECO:0000256" key="2">
    <source>
        <dbReference type="ARBA" id="ARBA00022692"/>
    </source>
</evidence>
<dbReference type="GO" id="GO:0005783">
    <property type="term" value="C:endoplasmic reticulum"/>
    <property type="evidence" value="ECO:0007669"/>
    <property type="project" value="TreeGrafter"/>
</dbReference>
<keyword evidence="3 5" id="KW-1133">Transmembrane helix</keyword>
<evidence type="ECO:0000259" key="6">
    <source>
        <dbReference type="Pfam" id="PF00149"/>
    </source>
</evidence>
<keyword evidence="4 5" id="KW-0472">Membrane</keyword>
<dbReference type="GO" id="GO:0016787">
    <property type="term" value="F:hydrolase activity"/>
    <property type="evidence" value="ECO:0007669"/>
    <property type="project" value="InterPro"/>
</dbReference>
<dbReference type="PANTHER" id="PTHR13315:SF4">
    <property type="entry name" value="METALLOPHOSPHOESTERASE, ISOFORM E"/>
    <property type="match status" value="1"/>
</dbReference>